<dbReference type="Gene3D" id="3.30.710.10">
    <property type="entry name" value="Potassium Channel Kv1.1, Chain A"/>
    <property type="match status" value="1"/>
</dbReference>
<dbReference type="PANTHER" id="PTHR24413">
    <property type="entry name" value="SPECKLE-TYPE POZ PROTEIN"/>
    <property type="match status" value="1"/>
</dbReference>
<reference evidence="2" key="1">
    <citation type="journal article" date="2023" name="bioRxiv">
        <title>Scaffold-level genome assemblies of two parasitoid biocontrol wasps reveal the parthenogenesis mechanism and an associated novel virus.</title>
        <authorList>
            <person name="Inwood S."/>
            <person name="Skelly J."/>
            <person name="Guhlin J."/>
            <person name="Harrop T."/>
            <person name="Goldson S."/>
            <person name="Dearden P."/>
        </authorList>
    </citation>
    <scope>NUCLEOTIDE SEQUENCE</scope>
    <source>
        <strain evidence="2">Irish</strain>
        <tissue evidence="2">Whole body</tissue>
    </source>
</reference>
<organism evidence="2 3">
    <name type="scientific">Microctonus aethiopoides</name>
    <dbReference type="NCBI Taxonomy" id="144406"/>
    <lineage>
        <taxon>Eukaryota</taxon>
        <taxon>Metazoa</taxon>
        <taxon>Ecdysozoa</taxon>
        <taxon>Arthropoda</taxon>
        <taxon>Hexapoda</taxon>
        <taxon>Insecta</taxon>
        <taxon>Pterygota</taxon>
        <taxon>Neoptera</taxon>
        <taxon>Endopterygota</taxon>
        <taxon>Hymenoptera</taxon>
        <taxon>Apocrita</taxon>
        <taxon>Ichneumonoidea</taxon>
        <taxon>Braconidae</taxon>
        <taxon>Euphorinae</taxon>
        <taxon>Microctonus</taxon>
    </lineage>
</organism>
<sequence>MSQKDIEIEHQWTFVYNTDRYGKCDTSEMQVYSNSFESNLIPDVKFEITCCVSSSKKYYVILSKTPHTPVNATIAIQSIGSEKIGRMVHVDRWTDNCTLEINIENLRLDVPNDGLFSIFDRYSRSISMRCNITWRAFEKPKFQVFDDLCDYFKKFLTSPDLGDMKIVIGKKEVPVQKIIFLIYSVAFLVTYRVDVTKSVKKRIVVRDIEINIMRKVIEYIYTSAMNPIFDFNALLSILKVADKYEMMELKELCEEKLSQNITIDNVLKIFERASLCGVPKLMETLISFMVEKKFQIVALEDFADLYRRIPKLLFEFFMRSFIIN</sequence>
<comment type="caution">
    <text evidence="2">The sequence shown here is derived from an EMBL/GenBank/DDBJ whole genome shotgun (WGS) entry which is preliminary data.</text>
</comment>
<gene>
    <name evidence="2" type="ORF">PV328_010461</name>
</gene>
<dbReference type="AlphaFoldDB" id="A0AA39KQ63"/>
<dbReference type="InterPro" id="IPR000210">
    <property type="entry name" value="BTB/POZ_dom"/>
</dbReference>
<name>A0AA39KQ63_9HYME</name>
<dbReference type="Proteomes" id="UP001168990">
    <property type="component" value="Unassembled WGS sequence"/>
</dbReference>
<accession>A0AA39KQ63</accession>
<dbReference type="SMART" id="SM00225">
    <property type="entry name" value="BTB"/>
    <property type="match status" value="1"/>
</dbReference>
<dbReference type="Pfam" id="PF00651">
    <property type="entry name" value="BTB"/>
    <property type="match status" value="1"/>
</dbReference>
<reference evidence="2" key="2">
    <citation type="submission" date="2023-03" db="EMBL/GenBank/DDBJ databases">
        <authorList>
            <person name="Inwood S.N."/>
            <person name="Skelly J.G."/>
            <person name="Guhlin J."/>
            <person name="Harrop T.W.R."/>
            <person name="Goldson S.G."/>
            <person name="Dearden P.K."/>
        </authorList>
    </citation>
    <scope>NUCLEOTIDE SEQUENCE</scope>
    <source>
        <strain evidence="2">Irish</strain>
        <tissue evidence="2">Whole body</tissue>
    </source>
</reference>
<keyword evidence="3" id="KW-1185">Reference proteome</keyword>
<dbReference type="SUPFAM" id="SSF54695">
    <property type="entry name" value="POZ domain"/>
    <property type="match status" value="1"/>
</dbReference>
<dbReference type="PROSITE" id="PS50097">
    <property type="entry name" value="BTB"/>
    <property type="match status" value="1"/>
</dbReference>
<evidence type="ECO:0000259" key="1">
    <source>
        <dbReference type="PROSITE" id="PS50097"/>
    </source>
</evidence>
<evidence type="ECO:0000313" key="3">
    <source>
        <dbReference type="Proteomes" id="UP001168990"/>
    </source>
</evidence>
<dbReference type="InterPro" id="IPR011333">
    <property type="entry name" value="SKP1/BTB/POZ_sf"/>
</dbReference>
<protein>
    <recommendedName>
        <fullName evidence="1">BTB domain-containing protein</fullName>
    </recommendedName>
</protein>
<proteinExistence type="predicted"/>
<evidence type="ECO:0000313" key="2">
    <source>
        <dbReference type="EMBL" id="KAK0169823.1"/>
    </source>
</evidence>
<dbReference type="EMBL" id="JAQQBS010000004">
    <property type="protein sequence ID" value="KAK0169823.1"/>
    <property type="molecule type" value="Genomic_DNA"/>
</dbReference>
<feature type="domain" description="BTB" evidence="1">
    <location>
        <begin position="162"/>
        <end position="226"/>
    </location>
</feature>